<protein>
    <submittedName>
        <fullName evidence="1">Uncharacterized protein</fullName>
    </submittedName>
</protein>
<dbReference type="RefSeq" id="WP_119320154.1">
    <property type="nucleotide sequence ID" value="NZ_AP025739.1"/>
</dbReference>
<gene>
    <name evidence="1" type="ORF">CCAX7_002600</name>
</gene>
<dbReference type="NCBIfam" id="TIGR02913">
    <property type="entry name" value="HAF_rpt"/>
    <property type="match status" value="2"/>
</dbReference>
<dbReference type="OrthoDB" id="108960at2"/>
<reference evidence="1 2" key="1">
    <citation type="journal article" date="2019" name="Int. J. Syst. Evol. Microbiol.">
        <title>Capsulimonas corticalis gen. nov., sp. nov., an aerobic capsulated bacterium, of a novel bacterial order, Capsulimonadales ord. nov., of the class Armatimonadia of the phylum Armatimonadetes.</title>
        <authorList>
            <person name="Li J."/>
            <person name="Kudo C."/>
            <person name="Tonouchi A."/>
        </authorList>
    </citation>
    <scope>NUCLEOTIDE SEQUENCE [LARGE SCALE GENOMIC DNA]</scope>
    <source>
        <strain evidence="1 2">AX-7</strain>
    </source>
</reference>
<dbReference type="AlphaFoldDB" id="A0A402CRT3"/>
<dbReference type="Pfam" id="PF11949">
    <property type="entry name" value="DUF3466"/>
    <property type="match status" value="1"/>
</dbReference>
<dbReference type="KEGG" id="ccot:CCAX7_002600"/>
<dbReference type="InterPro" id="IPR014262">
    <property type="entry name" value="HAF_rpt"/>
</dbReference>
<name>A0A402CRT3_9BACT</name>
<dbReference type="Proteomes" id="UP000287394">
    <property type="component" value="Chromosome"/>
</dbReference>
<dbReference type="InterPro" id="IPR022562">
    <property type="entry name" value="DUF3466"/>
</dbReference>
<dbReference type="EMBL" id="AP025739">
    <property type="protein sequence ID" value="BDI28209.1"/>
    <property type="molecule type" value="Genomic_DNA"/>
</dbReference>
<evidence type="ECO:0000313" key="2">
    <source>
        <dbReference type="Proteomes" id="UP000287394"/>
    </source>
</evidence>
<accession>A0A402CRT3</accession>
<proteinExistence type="predicted"/>
<evidence type="ECO:0000313" key="1">
    <source>
        <dbReference type="EMBL" id="BDI28209.1"/>
    </source>
</evidence>
<sequence length="639" mass="69107">MKNYRLSQWLTVLVVIAIPAFILLPVVRRHKNDERAAICPSNLQILGKALAMYLADNDQAYPPAYSACFGNDRAAHRAAWTSYLDPYVSAKIDGGAGWVISTGWSILENAPGDASKQNVSAASGPWRCPNDADDAVLSYGLNPMVSGAYKQWNCGSEDHEPEWQDSLKTSDVQNPGQIVWGGDTNRYWDPTKNKYTAVFPEWPRKTDLYLRNLTKPQLVEWYRSFLSKDFTDIKDQCSYPLAWGCRAPSYRHDRSVGNPGAAAMLFCDGHVRAVPFGKLSVENIFPDLASVDQNASAPSPVQYPYRIVDLGFAFHAGAVNNDGLVVGGTQGHVFAFQGGKQMDLKRPSIANSATAYAVNSAGEIAGNFASTEASGAGDSDHQYGFIWRGGKYQNLQYPEGYDGFLLRGINRKGQAVGRAYRGSSAAFDGSSRAFLWENGKFRDLGIPTDCISSAAYAINDQGQVVGSAVTRDNHTHAIAWRNGSITDLGTLPGGSLSAAYGINDQGQIVGDSNTGKGDVRGMHPVLWENGKIVDLGLPVNCRSCVASAISNSGLVATLLSDLDGVPMAVGIWDKKNGMRSSTALTPPDSGFLLRDVYSINDKGQCVCRAFYGNDTNRMALLTPVQTYAAQCAANGVRWP</sequence>
<organism evidence="1 2">
    <name type="scientific">Capsulimonas corticalis</name>
    <dbReference type="NCBI Taxonomy" id="2219043"/>
    <lineage>
        <taxon>Bacteria</taxon>
        <taxon>Bacillati</taxon>
        <taxon>Armatimonadota</taxon>
        <taxon>Armatimonadia</taxon>
        <taxon>Capsulimonadales</taxon>
        <taxon>Capsulimonadaceae</taxon>
        <taxon>Capsulimonas</taxon>
    </lineage>
</organism>
<keyword evidence="2" id="KW-1185">Reference proteome</keyword>